<dbReference type="RefSeq" id="XP_068354355.1">
    <property type="nucleotide sequence ID" value="XM_068508289.1"/>
</dbReference>
<evidence type="ECO:0008006" key="6">
    <source>
        <dbReference type="Google" id="ProtNLM"/>
    </source>
</evidence>
<sequence>MSDILTESLVKKRTKLSPSEVKNLDLWGYQLADVSLIEKMPKLEIASLSLNKITTLKSFKGCTQLRNLFLRDNSISDFDELNHLVNLPSLHTLWLSGNPISEDPSYRERVMQILPKLAKLDEDEITDIERMQIPKTLAAKKSSRSKMPVAQSFPDITKGSSPKADMSSEKLQQEKKSSNVSPVRPPTGSKASSRISSNFNSNSSSNSGSYKSDTKSTVKHSSSAPAQDIEKESARPHRRNDKPVLNAIMELLPELSQESLDAILQRARDLRNQ</sequence>
<protein>
    <recommendedName>
        <fullName evidence="6">Leucine Rich Repeat family protein</fullName>
    </recommendedName>
</protein>
<keyword evidence="5" id="KW-1185">Reference proteome</keyword>
<proteinExistence type="predicted"/>
<dbReference type="OrthoDB" id="1517790at2759"/>
<evidence type="ECO:0000313" key="4">
    <source>
        <dbReference type="EMBL" id="OHT01219.1"/>
    </source>
</evidence>
<dbReference type="PANTHER" id="PTHR18849">
    <property type="entry name" value="LEUCINE RICH REPEAT PROTEIN"/>
    <property type="match status" value="1"/>
</dbReference>
<organism evidence="4 5">
    <name type="scientific">Tritrichomonas foetus</name>
    <dbReference type="NCBI Taxonomy" id="1144522"/>
    <lineage>
        <taxon>Eukaryota</taxon>
        <taxon>Metamonada</taxon>
        <taxon>Parabasalia</taxon>
        <taxon>Tritrichomonadida</taxon>
        <taxon>Tritrichomonadidae</taxon>
        <taxon>Tritrichomonas</taxon>
    </lineage>
</organism>
<dbReference type="PANTHER" id="PTHR18849:SF0">
    <property type="entry name" value="CILIA- AND FLAGELLA-ASSOCIATED PROTEIN 410-RELATED"/>
    <property type="match status" value="1"/>
</dbReference>
<dbReference type="Gene3D" id="3.80.10.10">
    <property type="entry name" value="Ribonuclease Inhibitor"/>
    <property type="match status" value="1"/>
</dbReference>
<keyword evidence="2" id="KW-0677">Repeat</keyword>
<evidence type="ECO:0000256" key="3">
    <source>
        <dbReference type="SAM" id="MobiDB-lite"/>
    </source>
</evidence>
<dbReference type="Pfam" id="PF14580">
    <property type="entry name" value="LRR_9"/>
    <property type="match status" value="1"/>
</dbReference>
<keyword evidence="1" id="KW-0433">Leucine-rich repeat</keyword>
<dbReference type="PROSITE" id="PS51450">
    <property type="entry name" value="LRR"/>
    <property type="match status" value="2"/>
</dbReference>
<name>A0A1J4JQ92_9EUKA</name>
<evidence type="ECO:0000313" key="5">
    <source>
        <dbReference type="Proteomes" id="UP000179807"/>
    </source>
</evidence>
<dbReference type="InterPro" id="IPR001611">
    <property type="entry name" value="Leu-rich_rpt"/>
</dbReference>
<feature type="compositionally biased region" description="Basic and acidic residues" evidence="3">
    <location>
        <begin position="166"/>
        <end position="177"/>
    </location>
</feature>
<dbReference type="InterPro" id="IPR032675">
    <property type="entry name" value="LRR_dom_sf"/>
</dbReference>
<dbReference type="GeneID" id="94842993"/>
<gene>
    <name evidence="4" type="ORF">TRFO_32064</name>
</gene>
<feature type="region of interest" description="Disordered" evidence="3">
    <location>
        <begin position="136"/>
        <end position="244"/>
    </location>
</feature>
<evidence type="ECO:0000256" key="1">
    <source>
        <dbReference type="ARBA" id="ARBA00022614"/>
    </source>
</evidence>
<feature type="compositionally biased region" description="Low complexity" evidence="3">
    <location>
        <begin position="189"/>
        <end position="211"/>
    </location>
</feature>
<reference evidence="4" key="1">
    <citation type="submission" date="2016-10" db="EMBL/GenBank/DDBJ databases">
        <authorList>
            <person name="Benchimol M."/>
            <person name="Almeida L.G."/>
            <person name="Vasconcelos A.T."/>
            <person name="Perreira-Neves A."/>
            <person name="Rosa I.A."/>
            <person name="Tasca T."/>
            <person name="Bogo M.R."/>
            <person name="de Souza W."/>
        </authorList>
    </citation>
    <scope>NUCLEOTIDE SEQUENCE [LARGE SCALE GENOMIC DNA]</scope>
    <source>
        <strain evidence="4">K</strain>
    </source>
</reference>
<accession>A0A1J4JQ92</accession>
<dbReference type="SUPFAM" id="SSF52058">
    <property type="entry name" value="L domain-like"/>
    <property type="match status" value="1"/>
</dbReference>
<dbReference type="Proteomes" id="UP000179807">
    <property type="component" value="Unassembled WGS sequence"/>
</dbReference>
<dbReference type="AlphaFoldDB" id="A0A1J4JQ92"/>
<comment type="caution">
    <text evidence="4">The sequence shown here is derived from an EMBL/GenBank/DDBJ whole genome shotgun (WGS) entry which is preliminary data.</text>
</comment>
<evidence type="ECO:0000256" key="2">
    <source>
        <dbReference type="ARBA" id="ARBA00022737"/>
    </source>
</evidence>
<dbReference type="EMBL" id="MLAK01000923">
    <property type="protein sequence ID" value="OHT01219.1"/>
    <property type="molecule type" value="Genomic_DNA"/>
</dbReference>
<dbReference type="VEuPathDB" id="TrichDB:TRFO_32064"/>